<evidence type="ECO:0000313" key="2">
    <source>
        <dbReference type="Proteomes" id="UP000694620"/>
    </source>
</evidence>
<dbReference type="SUPFAM" id="SSF52058">
    <property type="entry name" value="L domain-like"/>
    <property type="match status" value="1"/>
</dbReference>
<accession>A0A8C4TME7</accession>
<sequence length="160" mass="17766">MICTYRSERDCRLRFLPSTSVPSCRFQVLISRRQTGKNSHHDEEQIGSKSAKQWSSQGFSNVLFCLLLFRPNLLSLDLSFNDLDCLPALVSSLRTIGQLRCLVLQGNPLALCACYRGFLVDSLPNLTVSVISDCAHITPPPVRITHGLVLKITNPGIVHS</sequence>
<organism evidence="1 2">
    <name type="scientific">Erpetoichthys calabaricus</name>
    <name type="common">Rope fish</name>
    <name type="synonym">Calamoichthys calabaricus</name>
    <dbReference type="NCBI Taxonomy" id="27687"/>
    <lineage>
        <taxon>Eukaryota</taxon>
        <taxon>Metazoa</taxon>
        <taxon>Chordata</taxon>
        <taxon>Craniata</taxon>
        <taxon>Vertebrata</taxon>
        <taxon>Euteleostomi</taxon>
        <taxon>Actinopterygii</taxon>
        <taxon>Polypteriformes</taxon>
        <taxon>Polypteridae</taxon>
        <taxon>Erpetoichthys</taxon>
    </lineage>
</organism>
<proteinExistence type="predicted"/>
<reference evidence="1" key="2">
    <citation type="submission" date="2025-08" db="UniProtKB">
        <authorList>
            <consortium name="Ensembl"/>
        </authorList>
    </citation>
    <scope>IDENTIFICATION</scope>
</reference>
<dbReference type="Proteomes" id="UP000694620">
    <property type="component" value="Chromosome 18"/>
</dbReference>
<dbReference type="AlphaFoldDB" id="A0A8C4TME7"/>
<dbReference type="Gene3D" id="3.80.10.10">
    <property type="entry name" value="Ribonuclease Inhibitor"/>
    <property type="match status" value="1"/>
</dbReference>
<evidence type="ECO:0000313" key="1">
    <source>
        <dbReference type="Ensembl" id="ENSECRP00000032554.1"/>
    </source>
</evidence>
<dbReference type="PROSITE" id="PS51450">
    <property type="entry name" value="LRR"/>
    <property type="match status" value="1"/>
</dbReference>
<name>A0A8C4TME7_ERPCA</name>
<reference evidence="1" key="3">
    <citation type="submission" date="2025-09" db="UniProtKB">
        <authorList>
            <consortium name="Ensembl"/>
        </authorList>
    </citation>
    <scope>IDENTIFICATION</scope>
</reference>
<keyword evidence="2" id="KW-1185">Reference proteome</keyword>
<dbReference type="InterPro" id="IPR001611">
    <property type="entry name" value="Leu-rich_rpt"/>
</dbReference>
<protein>
    <submittedName>
        <fullName evidence="1">Uncharacterized protein</fullName>
    </submittedName>
</protein>
<reference evidence="1" key="1">
    <citation type="submission" date="2021-06" db="EMBL/GenBank/DDBJ databases">
        <authorList>
            <consortium name="Wellcome Sanger Institute Data Sharing"/>
        </authorList>
    </citation>
    <scope>NUCLEOTIDE SEQUENCE [LARGE SCALE GENOMIC DNA]</scope>
</reference>
<dbReference type="InterPro" id="IPR032675">
    <property type="entry name" value="LRR_dom_sf"/>
</dbReference>
<dbReference type="Ensembl" id="ENSECRT00000033277.1">
    <property type="protein sequence ID" value="ENSECRP00000032554.1"/>
    <property type="gene ID" value="ENSECRG00000022052.1"/>
</dbReference>